<accession>A0ABU5J0E7</accession>
<reference evidence="2 3" key="1">
    <citation type="submission" date="2023-11" db="EMBL/GenBank/DDBJ databases">
        <title>Bacillus jintuensis, isolated from a mudflat on the Beibu Gulf coast.</title>
        <authorList>
            <person name="Li M."/>
        </authorList>
    </citation>
    <scope>NUCLEOTIDE SEQUENCE [LARGE SCALE GENOMIC DNA]</scope>
    <source>
        <strain evidence="2 3">31A1R</strain>
    </source>
</reference>
<dbReference type="Proteomes" id="UP001290455">
    <property type="component" value="Unassembled WGS sequence"/>
</dbReference>
<keyword evidence="1" id="KW-0472">Membrane</keyword>
<comment type="caution">
    <text evidence="2">The sequence shown here is derived from an EMBL/GenBank/DDBJ whole genome shotgun (WGS) entry which is preliminary data.</text>
</comment>
<dbReference type="EMBL" id="JAXOFX010000009">
    <property type="protein sequence ID" value="MDZ5472888.1"/>
    <property type="molecule type" value="Genomic_DNA"/>
</dbReference>
<keyword evidence="3" id="KW-1185">Reference proteome</keyword>
<organism evidence="2 3">
    <name type="scientific">Robertmurraya mangrovi</name>
    <dbReference type="NCBI Taxonomy" id="3098077"/>
    <lineage>
        <taxon>Bacteria</taxon>
        <taxon>Bacillati</taxon>
        <taxon>Bacillota</taxon>
        <taxon>Bacilli</taxon>
        <taxon>Bacillales</taxon>
        <taxon>Bacillaceae</taxon>
        <taxon>Robertmurraya</taxon>
    </lineage>
</organism>
<name>A0ABU5J0E7_9BACI</name>
<evidence type="ECO:0000313" key="2">
    <source>
        <dbReference type="EMBL" id="MDZ5472888.1"/>
    </source>
</evidence>
<dbReference type="RefSeq" id="WP_322447188.1">
    <property type="nucleotide sequence ID" value="NZ_JAXOFX010000009.1"/>
</dbReference>
<proteinExistence type="predicted"/>
<feature type="transmembrane region" description="Helical" evidence="1">
    <location>
        <begin position="6"/>
        <end position="21"/>
    </location>
</feature>
<evidence type="ECO:0000256" key="1">
    <source>
        <dbReference type="SAM" id="Phobius"/>
    </source>
</evidence>
<keyword evidence="1" id="KW-1133">Transmembrane helix</keyword>
<keyword evidence="1" id="KW-0812">Transmembrane</keyword>
<evidence type="ECO:0000313" key="3">
    <source>
        <dbReference type="Proteomes" id="UP001290455"/>
    </source>
</evidence>
<gene>
    <name evidence="2" type="ORF">SM124_14235</name>
</gene>
<protein>
    <submittedName>
        <fullName evidence="2">Uncharacterized protein</fullName>
    </submittedName>
</protein>
<sequence>MAINIVLIIIAVLVICIYFSIKSRSNIGTALYRSTGVKHEFHQVDLEKQQVVGVVTYQNHTYMTVLVDVKMDTVQVEGSVDELGDLAMDKDSYIDMFKHQAKFFIDNDIANPKEYYEKLSTMR</sequence>